<sequence>MLCMNSGLATWRHDKWVLQPIGITVAQCLSNTPSAASFFRSQGWLLETLPRANLRVLDTEMDTLPALSQEGSIDDHVRSSPHAITSTLAQNPRAGSNDQNFNIVAPNDQPADNYTHETVSETLSDQFEPKDEMGDLRQQLAILTRKFDSLAQEPPKLTRQLTDGPVDGRASTQYLGERPLSLEVKRLSFLAWQPSRGFNRDEIRSNVLVVYYGHSSRQMRATDENGKRVPFKPPASSFRAVHEDEPKRVQINSRLLLDELEFISGCTMSKIPTVFVPPFKIFVEQRGRIAREIKKKKESLEEGFVDASQVAQMQLCISHMQVLLDFIDTDLADTILLRQQIEKATIETISFENLWHLFPPSTLVFSQEQKMRDTDELSYPRAFRVFGVSGGRMNLGSRPPPGSMPGVKRPRRDEPPRRLVDNFRLDLHYVDFDGAHIGAETFRPLSVIRPFDGEKRILDLDFYPAQFDPEYFDKRLAMIARGRQFVQFLSESHQMYKGFSTGADPEEVHGEVVVDARTGYRMGKETTLLKDLEIDRLMLSSTVSDDTFEWTNCFSEGCLGCTNNFSDSSYEIRRFEHYVSGHDRAKTLWIPNERDQIDEEHLLLLPRDVLSFVFRSRSWKYLNVEHMTSIHEVHAHRDSGLDQLVMNDEHKAMVLALVESHSSGVRSTSAHKENETSMDLVKGKGKGLVILLHGAPGVGKTLTAETIAAYTRRPLYPITCGDIGETAIEVERKLEHHFKLAHLWGCVLLLDEADVFLAQRENSDVKRNALVSVFLRTLEYYSGILFLTTNRLGAIDEAFHSRIKIAIFYPRLDEKSTVKIWQTCLNRIEKMNADPDADIQIEFDNLKILEYAKKHYLKLKSRDEQSTWNGRQIRNAFQTAVALAKYDRQHEIQKAGLSQKEAMKRKKYRTAKLKRVHFQRVSDVMQDYDQYVEIMHDSRGPDDWAAMHDLRARPWSIGEDPPYSPSTRFSRGYSFELNPSTRKRPSIGSKRSSTTGVARKAKVPSPAPESDLASDLNDFSSEEESDEE</sequence>
<dbReference type="InterPro" id="IPR054289">
    <property type="entry name" value="DUF7025"/>
</dbReference>
<feature type="domain" description="AAA+ ATPase" evidence="2">
    <location>
        <begin position="686"/>
        <end position="811"/>
    </location>
</feature>
<gene>
    <name evidence="3" type="ORF">HDK90DRAFT_499465</name>
</gene>
<dbReference type="Pfam" id="PF00004">
    <property type="entry name" value="AAA"/>
    <property type="match status" value="1"/>
</dbReference>
<organism evidence="3 4">
    <name type="scientific">Phyllosticta capitalensis</name>
    <dbReference type="NCBI Taxonomy" id="121624"/>
    <lineage>
        <taxon>Eukaryota</taxon>
        <taxon>Fungi</taxon>
        <taxon>Dikarya</taxon>
        <taxon>Ascomycota</taxon>
        <taxon>Pezizomycotina</taxon>
        <taxon>Dothideomycetes</taxon>
        <taxon>Dothideomycetes incertae sedis</taxon>
        <taxon>Botryosphaeriales</taxon>
        <taxon>Phyllostictaceae</taxon>
        <taxon>Phyllosticta</taxon>
    </lineage>
</organism>
<comment type="caution">
    <text evidence="3">The sequence shown here is derived from an EMBL/GenBank/DDBJ whole genome shotgun (WGS) entry which is preliminary data.</text>
</comment>
<evidence type="ECO:0000256" key="1">
    <source>
        <dbReference type="SAM" id="MobiDB-lite"/>
    </source>
</evidence>
<dbReference type="Proteomes" id="UP001492380">
    <property type="component" value="Unassembled WGS sequence"/>
</dbReference>
<dbReference type="InterPro" id="IPR027417">
    <property type="entry name" value="P-loop_NTPase"/>
</dbReference>
<protein>
    <recommendedName>
        <fullName evidence="2">AAA+ ATPase domain-containing protein</fullName>
    </recommendedName>
</protein>
<dbReference type="CDD" id="cd19481">
    <property type="entry name" value="RecA-like_protease"/>
    <property type="match status" value="1"/>
</dbReference>
<dbReference type="Pfam" id="PF23232">
    <property type="entry name" value="AAA_lid_13"/>
    <property type="match status" value="1"/>
</dbReference>
<dbReference type="InterPro" id="IPR003593">
    <property type="entry name" value="AAA+_ATPase"/>
</dbReference>
<reference evidence="3 4" key="1">
    <citation type="submission" date="2024-04" db="EMBL/GenBank/DDBJ databases">
        <title>Phyllosticta paracitricarpa is synonymous to the EU quarantine fungus P. citricarpa based on phylogenomic analyses.</title>
        <authorList>
            <consortium name="Lawrence Berkeley National Laboratory"/>
            <person name="Van Ingen-Buijs V.A."/>
            <person name="Van Westerhoven A.C."/>
            <person name="Haridas S."/>
            <person name="Skiadas P."/>
            <person name="Martin F."/>
            <person name="Groenewald J.Z."/>
            <person name="Crous P.W."/>
            <person name="Seidl M.F."/>
        </authorList>
    </citation>
    <scope>NUCLEOTIDE SEQUENCE [LARGE SCALE GENOMIC DNA]</scope>
    <source>
        <strain evidence="3 4">CBS 123374</strain>
    </source>
</reference>
<dbReference type="SUPFAM" id="SSF52540">
    <property type="entry name" value="P-loop containing nucleoside triphosphate hydrolases"/>
    <property type="match status" value="1"/>
</dbReference>
<dbReference type="Pfam" id="PF22942">
    <property type="entry name" value="DUF7025"/>
    <property type="match status" value="1"/>
</dbReference>
<dbReference type="PANTHER" id="PTHR46411:SF2">
    <property type="entry name" value="AAA+ ATPASE DOMAIN-CONTAINING PROTEIN"/>
    <property type="match status" value="1"/>
</dbReference>
<dbReference type="Gene3D" id="3.40.50.300">
    <property type="entry name" value="P-loop containing nucleotide triphosphate hydrolases"/>
    <property type="match status" value="1"/>
</dbReference>
<dbReference type="InterPro" id="IPR056599">
    <property type="entry name" value="AAA_lid_fung"/>
</dbReference>
<dbReference type="PANTHER" id="PTHR46411">
    <property type="entry name" value="FAMILY ATPASE, PUTATIVE-RELATED"/>
    <property type="match status" value="1"/>
</dbReference>
<feature type="region of interest" description="Disordered" evidence="1">
    <location>
        <begin position="394"/>
        <end position="415"/>
    </location>
</feature>
<dbReference type="InterPro" id="IPR003959">
    <property type="entry name" value="ATPase_AAA_core"/>
</dbReference>
<evidence type="ECO:0000313" key="3">
    <source>
        <dbReference type="EMBL" id="KAK8223075.1"/>
    </source>
</evidence>
<evidence type="ECO:0000313" key="4">
    <source>
        <dbReference type="Proteomes" id="UP001492380"/>
    </source>
</evidence>
<feature type="region of interest" description="Disordered" evidence="1">
    <location>
        <begin position="955"/>
        <end position="1028"/>
    </location>
</feature>
<dbReference type="EMBL" id="JBBWRZ010000014">
    <property type="protein sequence ID" value="KAK8223075.1"/>
    <property type="molecule type" value="Genomic_DNA"/>
</dbReference>
<dbReference type="SMART" id="SM00382">
    <property type="entry name" value="AAA"/>
    <property type="match status" value="1"/>
</dbReference>
<evidence type="ECO:0000259" key="2">
    <source>
        <dbReference type="SMART" id="SM00382"/>
    </source>
</evidence>
<name>A0ABR1YAX6_9PEZI</name>
<accession>A0ABR1YAX6</accession>
<keyword evidence="4" id="KW-1185">Reference proteome</keyword>
<proteinExistence type="predicted"/>